<organism evidence="3">
    <name type="scientific">Ignisphaera aggregans</name>
    <dbReference type="NCBI Taxonomy" id="334771"/>
    <lineage>
        <taxon>Archaea</taxon>
        <taxon>Thermoproteota</taxon>
        <taxon>Thermoprotei</taxon>
        <taxon>Desulfurococcales</taxon>
        <taxon>Desulfurococcaceae</taxon>
        <taxon>Ignisphaera</taxon>
    </lineage>
</organism>
<comment type="caution">
    <text evidence="3">The sequence shown here is derived from an EMBL/GenBank/DDBJ whole genome shotgun (WGS) entry which is preliminary data.</text>
</comment>
<dbReference type="InterPro" id="IPR002491">
    <property type="entry name" value="ABC_transptr_periplasmic_BD"/>
</dbReference>
<proteinExistence type="predicted"/>
<reference evidence="3" key="1">
    <citation type="journal article" date="2020" name="mSystems">
        <title>Genome- and Community-Level Interaction Insights into Carbon Utilization and Element Cycling Functions of Hydrothermarchaeota in Hydrothermal Sediment.</title>
        <authorList>
            <person name="Zhou Z."/>
            <person name="Liu Y."/>
            <person name="Xu W."/>
            <person name="Pan J."/>
            <person name="Luo Z.H."/>
            <person name="Li M."/>
        </authorList>
    </citation>
    <scope>NUCLEOTIDE SEQUENCE [LARGE SCALE GENOMIC DNA]</scope>
    <source>
        <strain evidence="3">SpSt-618</strain>
        <strain evidence="4">SpSt-657</strain>
    </source>
</reference>
<keyword evidence="1" id="KW-0812">Transmembrane</keyword>
<dbReference type="Pfam" id="PF01497">
    <property type="entry name" value="Peripla_BP_2"/>
    <property type="match status" value="1"/>
</dbReference>
<dbReference type="SUPFAM" id="SSF53807">
    <property type="entry name" value="Helical backbone' metal receptor"/>
    <property type="match status" value="1"/>
</dbReference>
<evidence type="ECO:0000313" key="4">
    <source>
        <dbReference type="EMBL" id="HGQ19032.1"/>
    </source>
</evidence>
<dbReference type="PANTHER" id="PTHR30535:SF34">
    <property type="entry name" value="MOLYBDATE-BINDING PROTEIN MOLA"/>
    <property type="match status" value="1"/>
</dbReference>
<accession>A0A7J3I6H4</accession>
<feature type="transmembrane region" description="Helical" evidence="1">
    <location>
        <begin position="7"/>
        <end position="28"/>
    </location>
</feature>
<dbReference type="AlphaFoldDB" id="A0A7J3I6H4"/>
<dbReference type="PANTHER" id="PTHR30535">
    <property type="entry name" value="VITAMIN B12-BINDING PROTEIN"/>
    <property type="match status" value="1"/>
</dbReference>
<keyword evidence="1" id="KW-0472">Membrane</keyword>
<protein>
    <submittedName>
        <fullName evidence="3">Iron ABC transporter substrate-binding protein</fullName>
    </submittedName>
</protein>
<evidence type="ECO:0000313" key="3">
    <source>
        <dbReference type="EMBL" id="HGN36328.1"/>
    </source>
</evidence>
<dbReference type="EMBL" id="DTAI01000064">
    <property type="protein sequence ID" value="HGN36328.1"/>
    <property type="molecule type" value="Genomic_DNA"/>
</dbReference>
<evidence type="ECO:0000256" key="1">
    <source>
        <dbReference type="SAM" id="Phobius"/>
    </source>
</evidence>
<dbReference type="EMBL" id="DTBZ01000162">
    <property type="protein sequence ID" value="HGQ19032.1"/>
    <property type="molecule type" value="Genomic_DNA"/>
</dbReference>
<name>A0A7J3I6H4_9CREN</name>
<feature type="domain" description="Fe/B12 periplasmic-binding" evidence="2">
    <location>
        <begin position="59"/>
        <end position="336"/>
    </location>
</feature>
<evidence type="ECO:0000259" key="2">
    <source>
        <dbReference type="PROSITE" id="PS50983"/>
    </source>
</evidence>
<sequence length="380" mass="42155">MLNAFRISIVMAILAILVVASILVYSYINRSSIAKEAENYIAVEDFAGRVVKVPRDVRRIVALGPGMLRLISYLNSLDLVVGTEEVEHTWTTPGRDYAMAYGELFRGLPIVGTGGPRNPPDPEKIRIAKPDLVVMFLGYTALYDPDRLSEEVGAPVIAVDYSPAGYVELEPVKKALRLLGKVLGREARAEEICKFIDSVVSDLTLRVKDIDSKPIVYVGAVSYAGKRPFTASQAGFPPLLLLNTNSIADEVSQKHGFVELDFEYLLQKQPDVIFIDLNNLDVVLDDFAKDKVKYCSLKAFRDGKVYSILPFNYYHTNIATALADTYYIGKVLYPEKFTDIDPVAKADEIFMAFLGKGLYEEFVKGFGRGFGQLGDLFNCG</sequence>
<dbReference type="Gene3D" id="3.40.50.1980">
    <property type="entry name" value="Nitrogenase molybdenum iron protein domain"/>
    <property type="match status" value="2"/>
</dbReference>
<dbReference type="InterPro" id="IPR050902">
    <property type="entry name" value="ABC_Transporter_SBP"/>
</dbReference>
<keyword evidence="1" id="KW-1133">Transmembrane helix</keyword>
<dbReference type="PROSITE" id="PS50983">
    <property type="entry name" value="FE_B12_PBP"/>
    <property type="match status" value="1"/>
</dbReference>
<gene>
    <name evidence="3" type="ORF">ENT87_02075</name>
    <name evidence="4" type="ORF">ENU30_08715</name>
</gene>